<evidence type="ECO:0000256" key="4">
    <source>
        <dbReference type="ARBA" id="ARBA00022448"/>
    </source>
</evidence>
<evidence type="ECO:0000256" key="1">
    <source>
        <dbReference type="ARBA" id="ARBA00004398"/>
    </source>
</evidence>
<feature type="compositionally biased region" description="Polar residues" evidence="12">
    <location>
        <begin position="908"/>
        <end position="931"/>
    </location>
</feature>
<feature type="compositionally biased region" description="Pro residues" evidence="12">
    <location>
        <begin position="94"/>
        <end position="103"/>
    </location>
</feature>
<feature type="region of interest" description="Disordered" evidence="12">
    <location>
        <begin position="753"/>
        <end position="836"/>
    </location>
</feature>
<dbReference type="GO" id="GO:0000145">
    <property type="term" value="C:exocyst"/>
    <property type="evidence" value="ECO:0007669"/>
    <property type="project" value="InterPro"/>
</dbReference>
<dbReference type="OrthoDB" id="642193at2759"/>
<evidence type="ECO:0000256" key="8">
    <source>
        <dbReference type="ARBA" id="ARBA00023329"/>
    </source>
</evidence>
<keyword evidence="4" id="KW-0813">Transport</keyword>
<dbReference type="InterPro" id="IPR011993">
    <property type="entry name" value="PH-like_dom_sf"/>
</dbReference>
<dbReference type="Gene3D" id="2.30.29.30">
    <property type="entry name" value="Pleckstrin-homology domain (PH domain)/Phosphotyrosine-binding domain (PTB)"/>
    <property type="match status" value="1"/>
</dbReference>
<dbReference type="InterPro" id="IPR016159">
    <property type="entry name" value="Cullin_repeat-like_dom_sf"/>
</dbReference>
<dbReference type="GO" id="GO:0015031">
    <property type="term" value="P:protein transport"/>
    <property type="evidence" value="ECO:0007669"/>
    <property type="project" value="UniProtKB-KW"/>
</dbReference>
<organism evidence="15 16">
    <name type="scientific">Cryomyces minteri</name>
    <dbReference type="NCBI Taxonomy" id="331657"/>
    <lineage>
        <taxon>Eukaryota</taxon>
        <taxon>Fungi</taxon>
        <taxon>Dikarya</taxon>
        <taxon>Ascomycota</taxon>
        <taxon>Pezizomycotina</taxon>
        <taxon>Dothideomycetes</taxon>
        <taxon>Dothideomycetes incertae sedis</taxon>
        <taxon>Cryomyces</taxon>
    </lineage>
</organism>
<comment type="similarity">
    <text evidence="2">Belongs to the EXO84 family.</text>
</comment>
<evidence type="ECO:0000256" key="2">
    <source>
        <dbReference type="ARBA" id="ARBA00007210"/>
    </source>
</evidence>
<dbReference type="STRING" id="331657.A0A4U0WVH5"/>
<feature type="compositionally biased region" description="Basic and acidic residues" evidence="12">
    <location>
        <begin position="761"/>
        <end position="772"/>
    </location>
</feature>
<feature type="compositionally biased region" description="Polar residues" evidence="12">
    <location>
        <begin position="81"/>
        <end position="90"/>
    </location>
</feature>
<evidence type="ECO:0000256" key="11">
    <source>
        <dbReference type="ARBA" id="ARBA00071741"/>
    </source>
</evidence>
<dbReference type="InterPro" id="IPR042561">
    <property type="entry name" value="Exo84_C_1"/>
</dbReference>
<dbReference type="Pfam" id="PF16528">
    <property type="entry name" value="Exo84_C"/>
    <property type="match status" value="1"/>
</dbReference>
<feature type="region of interest" description="Disordered" evidence="12">
    <location>
        <begin position="902"/>
        <end position="935"/>
    </location>
</feature>
<comment type="subunit">
    <text evidence="10">Component of the exocyst complex.</text>
</comment>
<evidence type="ECO:0000256" key="10">
    <source>
        <dbReference type="ARBA" id="ARBA00065378"/>
    </source>
</evidence>
<dbReference type="FunFam" id="2.30.29.30:FF:000264">
    <property type="entry name" value="Potential exocyst complex component Exo84"/>
    <property type="match status" value="1"/>
</dbReference>
<dbReference type="SUPFAM" id="SSF74788">
    <property type="entry name" value="Cullin repeat-like"/>
    <property type="match status" value="1"/>
</dbReference>
<evidence type="ECO:0000259" key="13">
    <source>
        <dbReference type="Pfam" id="PF16528"/>
    </source>
</evidence>
<dbReference type="GO" id="GO:0030133">
    <property type="term" value="C:transport vesicle"/>
    <property type="evidence" value="ECO:0007669"/>
    <property type="project" value="UniProtKB-SubCell"/>
</dbReference>
<sequence length="1005" mass="111514">MEEKSKGISLRKKKTVRPKISAPKQISGPVSTSASRSATQEEVPQAPQVQNSSNGLAVPRERPQIGGGTTSDLVKRRYSARYTSIPQDSANGAPPVPTVPVFPAPYASQRPTRNSRQLDGPGEPKIQVDIQALKDPSLQPEQYVANLLADATEESIYRYQQDLRKVKNRTSTDLQHNVYQNRTQFIKISKEAEKLKGEMRTLRSLMSDLTGALGQATAGSGTSASTVAARKQANRSSVANLEALWNTHLQALWKRIEGSQKFLPATPGRHIVYESSRWVELNAATWKARRRVHLILLNDHLLVASEKKRIDTSPQAKDNKQKSSQPNVQLVAERCWPLQDVQMADIPTRSDVGRGGEKLKISNAINVRVGSESLTFAINGSENVEKTALLVAFRKAVEDLRKTLNAETEGREKLRDSLQYLATRDPGILKNTDLLGNLAETTSKRSSLLIDVDGKQQTLRWVENEMDGLDIDIALQRFTEGVARVERLRRLARGIKGNSVAQEIVTYKVNERAAKLASILIRQLVEDHSSMTTTQQHVGWLVRLGFEDRAREKYLEARSAVIKKRTRQCIFEGSLNEYIYQISYIYFTIIRNTVSVYQSCFPAGMTSACIKWAKEHVDDFNIVLTRQLSSVDPDSPTWIECIERARYHASILAEVGLDFKNLVGKGVESDGEEEEMRHDGSVGPHPLFCVGKKIFKMPAKINLDENLWFLYTCLQKSNYSTIDYAAVAGLTGIKPPAARMRFARLKVADSVPKRVRKRKTAGKEGSKGKEGLETGADAEDDEEPGRWKPELRKREGGAKIKAEMADDGVKGESDVSAWESGSDVPLAKKRRRAERKVKLQVGVKKEDDNEEGFVKKDIGDEVVKMEDGDDVEMGEESAFIKAEPGLDGAEDDCVLVSATSRPAMPTRQHASSTDFDSPTRTIQGETPSQPKMKSEFGGEYAGMSDTSGFGGMDGAPISLYHGMEYPPLVKQEPTSEVGLVDSRERDIADYHDYAPRVHGSGEDCV</sequence>
<comment type="caution">
    <text evidence="15">The sequence shown here is derived from an EMBL/GenBank/DDBJ whole genome shotgun (WGS) entry which is preliminary data.</text>
</comment>
<proteinExistence type="inferred from homology"/>
<feature type="compositionally biased region" description="Basic and acidic residues" evidence="12">
    <location>
        <begin position="784"/>
        <end position="813"/>
    </location>
</feature>
<evidence type="ECO:0000313" key="16">
    <source>
        <dbReference type="Proteomes" id="UP000308768"/>
    </source>
</evidence>
<feature type="domain" description="Exocyst component Exo84 C-terminal" evidence="13">
    <location>
        <begin position="460"/>
        <end position="660"/>
    </location>
</feature>
<dbReference type="Gene3D" id="1.20.58.1210">
    <property type="entry name" value="Exo84p, N-terminal helical domain"/>
    <property type="match status" value="1"/>
</dbReference>
<dbReference type="EMBL" id="NAJN01000887">
    <property type="protein sequence ID" value="TKA67680.1"/>
    <property type="molecule type" value="Genomic_DNA"/>
</dbReference>
<dbReference type="PANTHER" id="PTHR21426">
    <property type="entry name" value="EXOCYST COMPLEX COMPONENT 8"/>
    <property type="match status" value="1"/>
</dbReference>
<feature type="region of interest" description="Disordered" evidence="12">
    <location>
        <begin position="1"/>
        <end position="123"/>
    </location>
</feature>
<dbReference type="Gene3D" id="1.20.58.1220">
    <property type="entry name" value="Exo84p, C-terminal helical domain"/>
    <property type="match status" value="1"/>
</dbReference>
<keyword evidence="6" id="KW-0653">Protein transport</keyword>
<keyword evidence="8" id="KW-0968">Cytoplasmic vesicle</keyword>
<dbReference type="PANTHER" id="PTHR21426:SF12">
    <property type="entry name" value="EXOCYST COMPLEX COMPONENT 8"/>
    <property type="match status" value="1"/>
</dbReference>
<gene>
    <name evidence="15" type="ORF">B0A49_06994</name>
</gene>
<keyword evidence="16" id="KW-1185">Reference proteome</keyword>
<protein>
    <recommendedName>
        <fullName evidence="3">Exocyst complex component EXO84</fullName>
    </recommendedName>
    <alternativeName>
        <fullName evidence="11">Exocyst complex component exo84</fullName>
    </alternativeName>
</protein>
<name>A0A4U0WVH5_9PEZI</name>
<evidence type="ECO:0000256" key="6">
    <source>
        <dbReference type="ARBA" id="ARBA00022927"/>
    </source>
</evidence>
<dbReference type="Pfam" id="PF22980">
    <property type="entry name" value="Myb_DNA-bind_8"/>
    <property type="match status" value="1"/>
</dbReference>
<dbReference type="InterPro" id="IPR033961">
    <property type="entry name" value="Exo84"/>
</dbReference>
<dbReference type="InterPro" id="IPR032403">
    <property type="entry name" value="Exo84_C"/>
</dbReference>
<dbReference type="Proteomes" id="UP000308768">
    <property type="component" value="Unassembled WGS sequence"/>
</dbReference>
<comment type="subcellular location">
    <subcellularLocation>
        <location evidence="1">Cytoplasmic vesicle</location>
        <location evidence="1">Secretory vesicle</location>
    </subcellularLocation>
</comment>
<evidence type="ECO:0000313" key="15">
    <source>
        <dbReference type="EMBL" id="TKA67680.1"/>
    </source>
</evidence>
<dbReference type="GO" id="GO:0006887">
    <property type="term" value="P:exocytosis"/>
    <property type="evidence" value="ECO:0007669"/>
    <property type="project" value="UniProtKB-KW"/>
</dbReference>
<evidence type="ECO:0000259" key="14">
    <source>
        <dbReference type="Pfam" id="PF22980"/>
    </source>
</evidence>
<keyword evidence="7" id="KW-0175">Coiled coil</keyword>
<accession>A0A4U0WVH5</accession>
<evidence type="ECO:0000256" key="5">
    <source>
        <dbReference type="ARBA" id="ARBA00022483"/>
    </source>
</evidence>
<evidence type="ECO:0000256" key="3">
    <source>
        <dbReference type="ARBA" id="ARBA00021269"/>
    </source>
</evidence>
<dbReference type="Pfam" id="PF25345">
    <property type="entry name" value="PH_EXO84"/>
    <property type="match status" value="1"/>
</dbReference>
<comment type="function">
    <text evidence="9">Involved in the secretory pathway as part of the exocyst complex which tethers secretory vesicles to the sites of exocytosis. Plays a role in both the assembly of the exocyst and the polarization of this complex to specific sites of the plasma membrane for exocytosis. Also involved in assembly of the spliceosome.</text>
</comment>
<dbReference type="GO" id="GO:0006893">
    <property type="term" value="P:Golgi to plasma membrane transport"/>
    <property type="evidence" value="ECO:0007669"/>
    <property type="project" value="TreeGrafter"/>
</dbReference>
<evidence type="ECO:0000256" key="12">
    <source>
        <dbReference type="SAM" id="MobiDB-lite"/>
    </source>
</evidence>
<keyword evidence="5" id="KW-0268">Exocytosis</keyword>
<dbReference type="AlphaFoldDB" id="A0A4U0WVH5"/>
<dbReference type="Pfam" id="PF08700">
    <property type="entry name" value="VPS51_Exo84_N"/>
    <property type="match status" value="1"/>
</dbReference>
<evidence type="ECO:0000256" key="7">
    <source>
        <dbReference type="ARBA" id="ARBA00023054"/>
    </source>
</evidence>
<evidence type="ECO:0000256" key="9">
    <source>
        <dbReference type="ARBA" id="ARBA00057052"/>
    </source>
</evidence>
<feature type="compositionally biased region" description="Polar residues" evidence="12">
    <location>
        <begin position="28"/>
        <end position="55"/>
    </location>
</feature>
<dbReference type="InterPro" id="IPR042560">
    <property type="entry name" value="Exo84_C_2"/>
</dbReference>
<feature type="domain" description="Myb-like DNA-binding" evidence="14">
    <location>
        <begin position="704"/>
        <end position="746"/>
    </location>
</feature>
<dbReference type="InterPro" id="IPR054505">
    <property type="entry name" value="Myb_DNA-bind_8"/>
</dbReference>
<reference evidence="15 16" key="1">
    <citation type="submission" date="2017-03" db="EMBL/GenBank/DDBJ databases">
        <title>Genomes of endolithic fungi from Antarctica.</title>
        <authorList>
            <person name="Coleine C."/>
            <person name="Masonjones S."/>
            <person name="Stajich J.E."/>
        </authorList>
    </citation>
    <scope>NUCLEOTIDE SEQUENCE [LARGE SCALE GENOMIC DNA]</scope>
    <source>
        <strain evidence="15 16">CCFEE 5187</strain>
    </source>
</reference>